<dbReference type="Proteomes" id="UP000659904">
    <property type="component" value="Unassembled WGS sequence"/>
</dbReference>
<keyword evidence="4" id="KW-1185">Reference proteome</keyword>
<proteinExistence type="inferred from homology"/>
<comment type="similarity">
    <text evidence="1">Belongs to the NAD(P)-dependent epimerase/dehydratase family.</text>
</comment>
<evidence type="ECO:0000256" key="1">
    <source>
        <dbReference type="ARBA" id="ARBA00007637"/>
    </source>
</evidence>
<evidence type="ECO:0000313" key="3">
    <source>
        <dbReference type="EMBL" id="GIG02426.1"/>
    </source>
</evidence>
<dbReference type="AlphaFoldDB" id="A0A8J3P5L1"/>
<evidence type="ECO:0000313" key="4">
    <source>
        <dbReference type="Proteomes" id="UP000659904"/>
    </source>
</evidence>
<dbReference type="Pfam" id="PF01370">
    <property type="entry name" value="Epimerase"/>
    <property type="match status" value="1"/>
</dbReference>
<dbReference type="RefSeq" id="WP_120317544.1">
    <property type="nucleotide sequence ID" value="NZ_BONH01000053.1"/>
</dbReference>
<comment type="caution">
    <text evidence="3">The sequence shown here is derived from an EMBL/GenBank/DDBJ whole genome shotgun (WGS) entry which is preliminary data.</text>
</comment>
<accession>A0A8J3P5L1</accession>
<protein>
    <submittedName>
        <fullName evidence="3">NAD-dependent epimerase</fullName>
    </submittedName>
</protein>
<dbReference type="PANTHER" id="PTHR43000">
    <property type="entry name" value="DTDP-D-GLUCOSE 4,6-DEHYDRATASE-RELATED"/>
    <property type="match status" value="1"/>
</dbReference>
<dbReference type="EMBL" id="BONH01000053">
    <property type="protein sequence ID" value="GIG02426.1"/>
    <property type="molecule type" value="Genomic_DNA"/>
</dbReference>
<organism evidence="3 4">
    <name type="scientific">Catellatospora citrea</name>
    <dbReference type="NCBI Taxonomy" id="53366"/>
    <lineage>
        <taxon>Bacteria</taxon>
        <taxon>Bacillati</taxon>
        <taxon>Actinomycetota</taxon>
        <taxon>Actinomycetes</taxon>
        <taxon>Micromonosporales</taxon>
        <taxon>Micromonosporaceae</taxon>
        <taxon>Catellatospora</taxon>
    </lineage>
</organism>
<dbReference type="SUPFAM" id="SSF51735">
    <property type="entry name" value="NAD(P)-binding Rossmann-fold domains"/>
    <property type="match status" value="1"/>
</dbReference>
<reference evidence="3 4" key="1">
    <citation type="submission" date="2021-01" db="EMBL/GenBank/DDBJ databases">
        <title>Whole genome shotgun sequence of Catellatospora citrea NBRC 14495.</title>
        <authorList>
            <person name="Komaki H."/>
            <person name="Tamura T."/>
        </authorList>
    </citation>
    <scope>NUCLEOTIDE SEQUENCE [LARGE SCALE GENOMIC DNA]</scope>
    <source>
        <strain evidence="3 4">NBRC 14495</strain>
    </source>
</reference>
<name>A0A8J3P5L1_9ACTN</name>
<dbReference type="InterPro" id="IPR036291">
    <property type="entry name" value="NAD(P)-bd_dom_sf"/>
</dbReference>
<evidence type="ECO:0000259" key="2">
    <source>
        <dbReference type="Pfam" id="PF01370"/>
    </source>
</evidence>
<feature type="domain" description="NAD-dependent epimerase/dehydratase" evidence="2">
    <location>
        <begin position="4"/>
        <end position="278"/>
    </location>
</feature>
<dbReference type="Gene3D" id="3.40.50.720">
    <property type="entry name" value="NAD(P)-binding Rossmann-like Domain"/>
    <property type="match status" value="1"/>
</dbReference>
<sequence length="354" mass="39660">MSVALVTGSAGLIGSEAARHFAGLGMHVVGLDNDMRKYFFGEDGSTAWSLVNLTSKLGDSYTHYDVDIRDRDVLNKIFERYGKDISLVIHTAAQPSHDWAAKEPFTDFDVNAVGTLNVLEYTRQHCPDAAFIFCSTNKVYGDTPNRLPLVEQDTRYEIDVNHQFAGGITEDMTIDNSMHSIFGVSKVAADVAVQEYGRYFGMKTASFRGGTLTGPAHSAAELHGFLAYLMRCVMEGRTYNLFGYKGKMVRDAIHSHDVLTAFEAFFRNPRSGEVYNLGGGRFSNTSHLEAFAIAEKIAGREAKVNYVEQARMGDHQWYVSDMAKFQAHYPDWRMTYNVPAILNEIYEANVDKWM</sequence>
<dbReference type="InterPro" id="IPR001509">
    <property type="entry name" value="Epimerase_deHydtase"/>
</dbReference>
<gene>
    <name evidence="3" type="ORF">Cci01nite_75190</name>
</gene>